<organism evidence="2 3">
    <name type="scientific">Symbiochloris irregularis</name>
    <dbReference type="NCBI Taxonomy" id="706552"/>
    <lineage>
        <taxon>Eukaryota</taxon>
        <taxon>Viridiplantae</taxon>
        <taxon>Chlorophyta</taxon>
        <taxon>core chlorophytes</taxon>
        <taxon>Trebouxiophyceae</taxon>
        <taxon>Trebouxiales</taxon>
        <taxon>Trebouxiaceae</taxon>
        <taxon>Symbiochloris</taxon>
    </lineage>
</organism>
<accession>A0AAW1NUM4</accession>
<dbReference type="PROSITE" id="PS50181">
    <property type="entry name" value="FBOX"/>
    <property type="match status" value="1"/>
</dbReference>
<keyword evidence="3" id="KW-1185">Reference proteome</keyword>
<comment type="caution">
    <text evidence="2">The sequence shown here is derived from an EMBL/GenBank/DDBJ whole genome shotgun (WGS) entry which is preliminary data.</text>
</comment>
<dbReference type="Gene3D" id="1.20.1280.50">
    <property type="match status" value="1"/>
</dbReference>
<dbReference type="Pfam" id="PF12937">
    <property type="entry name" value="F-box-like"/>
    <property type="match status" value="1"/>
</dbReference>
<evidence type="ECO:0000313" key="2">
    <source>
        <dbReference type="EMBL" id="KAK9795223.1"/>
    </source>
</evidence>
<evidence type="ECO:0000259" key="1">
    <source>
        <dbReference type="PROSITE" id="PS50181"/>
    </source>
</evidence>
<reference evidence="2 3" key="1">
    <citation type="journal article" date="2024" name="Nat. Commun.">
        <title>Phylogenomics reveals the evolutionary origins of lichenization in chlorophyte algae.</title>
        <authorList>
            <person name="Puginier C."/>
            <person name="Libourel C."/>
            <person name="Otte J."/>
            <person name="Skaloud P."/>
            <person name="Haon M."/>
            <person name="Grisel S."/>
            <person name="Petersen M."/>
            <person name="Berrin J.G."/>
            <person name="Delaux P.M."/>
            <person name="Dal Grande F."/>
            <person name="Keller J."/>
        </authorList>
    </citation>
    <scope>NUCLEOTIDE SEQUENCE [LARGE SCALE GENOMIC DNA]</scope>
    <source>
        <strain evidence="2 3">SAG 2036</strain>
    </source>
</reference>
<evidence type="ECO:0000313" key="3">
    <source>
        <dbReference type="Proteomes" id="UP001465755"/>
    </source>
</evidence>
<protein>
    <recommendedName>
        <fullName evidence="1">F-box domain-containing protein</fullName>
    </recommendedName>
</protein>
<dbReference type="InterPro" id="IPR001810">
    <property type="entry name" value="F-box_dom"/>
</dbReference>
<sequence>MLSWLARSSQQSSAASQDLADKRALARYPAWARLPSELLTKVFQLLSFQDLLRAERCCKSWHSVLSNPQVRDLWGTIFVPWSMLESNSDSDSDSDSEDEVASESVRLFPMCKWIQDRRTGISRLRLFFDVDINFMSEEPVWPLHRPPVLQQAFTNHLVSLSLELELFTEHASYEVSLAGVDWSPLTQLTHASFSSIEGTFDVASTVRNLQFFAVREMRARPPMAALARMRALTQLSTLCFADVALRSRNFRMMRHLVGLRSLSITDLEPSSLNTFQGGRIGFGPALDRLTMLTRLFLYDIGSACLRTA</sequence>
<proteinExistence type="predicted"/>
<dbReference type="AlphaFoldDB" id="A0AAW1NUM4"/>
<dbReference type="SUPFAM" id="SSF81383">
    <property type="entry name" value="F-box domain"/>
    <property type="match status" value="1"/>
</dbReference>
<gene>
    <name evidence="2" type="ORF">WJX73_004945</name>
</gene>
<dbReference type="InterPro" id="IPR036047">
    <property type="entry name" value="F-box-like_dom_sf"/>
</dbReference>
<dbReference type="Proteomes" id="UP001465755">
    <property type="component" value="Unassembled WGS sequence"/>
</dbReference>
<dbReference type="EMBL" id="JALJOQ010000130">
    <property type="protein sequence ID" value="KAK9795223.1"/>
    <property type="molecule type" value="Genomic_DNA"/>
</dbReference>
<dbReference type="SMART" id="SM00256">
    <property type="entry name" value="FBOX"/>
    <property type="match status" value="1"/>
</dbReference>
<feature type="domain" description="F-box" evidence="1">
    <location>
        <begin position="28"/>
        <end position="77"/>
    </location>
</feature>
<name>A0AAW1NUM4_9CHLO</name>